<dbReference type="Proteomes" id="UP000288168">
    <property type="component" value="Unassembled WGS sequence"/>
</dbReference>
<comment type="caution">
    <text evidence="2">The sequence shown here is derived from an EMBL/GenBank/DDBJ whole genome shotgun (WGS) entry which is preliminary data.</text>
</comment>
<name>A0A428Q877_9HYPO</name>
<evidence type="ECO:0000313" key="3">
    <source>
        <dbReference type="Proteomes" id="UP000288168"/>
    </source>
</evidence>
<organism evidence="2 3">
    <name type="scientific">Fusarium duplospermum</name>
    <dbReference type="NCBI Taxonomy" id="1325734"/>
    <lineage>
        <taxon>Eukaryota</taxon>
        <taxon>Fungi</taxon>
        <taxon>Dikarya</taxon>
        <taxon>Ascomycota</taxon>
        <taxon>Pezizomycotina</taxon>
        <taxon>Sordariomycetes</taxon>
        <taxon>Hypocreomycetidae</taxon>
        <taxon>Hypocreales</taxon>
        <taxon>Nectriaceae</taxon>
        <taxon>Fusarium</taxon>
        <taxon>Fusarium solani species complex</taxon>
    </lineage>
</organism>
<accession>A0A428Q877</accession>
<feature type="region of interest" description="Disordered" evidence="1">
    <location>
        <begin position="1"/>
        <end position="64"/>
    </location>
</feature>
<proteinExistence type="predicted"/>
<dbReference type="OrthoDB" id="10438034at2759"/>
<dbReference type="AlphaFoldDB" id="A0A428Q877"/>
<evidence type="ECO:0000313" key="2">
    <source>
        <dbReference type="EMBL" id="RSL61471.1"/>
    </source>
</evidence>
<reference evidence="2 3" key="1">
    <citation type="submission" date="2017-06" db="EMBL/GenBank/DDBJ databases">
        <title>Comparative genomic analysis of Ambrosia Fusariam Clade fungi.</title>
        <authorList>
            <person name="Stajich J.E."/>
            <person name="Carrillo J."/>
            <person name="Kijimoto T."/>
            <person name="Eskalen A."/>
            <person name="O'Donnell K."/>
            <person name="Kasson M."/>
        </authorList>
    </citation>
    <scope>NUCLEOTIDE SEQUENCE [LARGE SCALE GENOMIC DNA]</scope>
    <source>
        <strain evidence="2 3">NRRL62584</strain>
    </source>
</reference>
<keyword evidence="3" id="KW-1185">Reference proteome</keyword>
<gene>
    <name evidence="2" type="ORF">CEP54_006216</name>
</gene>
<dbReference type="EMBL" id="NKCI01000051">
    <property type="protein sequence ID" value="RSL61471.1"/>
    <property type="molecule type" value="Genomic_DNA"/>
</dbReference>
<protein>
    <submittedName>
        <fullName evidence="2">Uncharacterized protein</fullName>
    </submittedName>
</protein>
<sequence>MGTRPRCWTDIGSKLPSTRDPPGTQNGLPGPVTPLQARPSPSLLPWMEPRPGQDGQDETPSTVDASWLAGCNTTTGTVSHVPLPVLSLQPRTNSLLLLLLTKTYIYCLFPSGGELVHPGNR</sequence>
<evidence type="ECO:0000256" key="1">
    <source>
        <dbReference type="SAM" id="MobiDB-lite"/>
    </source>
</evidence>